<dbReference type="SUPFAM" id="SSF53167">
    <property type="entry name" value="Purine and uridine phosphorylases"/>
    <property type="match status" value="1"/>
</dbReference>
<feature type="repeat" description="ANK" evidence="3">
    <location>
        <begin position="1363"/>
        <end position="1395"/>
    </location>
</feature>
<feature type="repeat" description="ANK" evidence="3">
    <location>
        <begin position="1322"/>
        <end position="1354"/>
    </location>
</feature>
<dbReference type="InterPro" id="IPR050889">
    <property type="entry name" value="Dendritic_Spine_Reg/Scaffold"/>
</dbReference>
<dbReference type="GO" id="GO:0009116">
    <property type="term" value="P:nucleoside metabolic process"/>
    <property type="evidence" value="ECO:0007669"/>
    <property type="project" value="InterPro"/>
</dbReference>
<evidence type="ECO:0000259" key="5">
    <source>
        <dbReference type="Pfam" id="PF24883"/>
    </source>
</evidence>
<evidence type="ECO:0000313" key="6">
    <source>
        <dbReference type="EMBL" id="KAF3232044.1"/>
    </source>
</evidence>
<evidence type="ECO:0000313" key="7">
    <source>
        <dbReference type="Proteomes" id="UP000483672"/>
    </source>
</evidence>
<evidence type="ECO:0000256" key="1">
    <source>
        <dbReference type="ARBA" id="ARBA00022737"/>
    </source>
</evidence>
<dbReference type="SUPFAM" id="SSF48403">
    <property type="entry name" value="Ankyrin repeat"/>
    <property type="match status" value="2"/>
</dbReference>
<dbReference type="Pfam" id="PF24883">
    <property type="entry name" value="NPHP3_N"/>
    <property type="match status" value="1"/>
</dbReference>
<dbReference type="SUPFAM" id="SSF52540">
    <property type="entry name" value="P-loop containing nucleoside triphosphate hydrolases"/>
    <property type="match status" value="1"/>
</dbReference>
<feature type="repeat" description="ANK" evidence="3">
    <location>
        <begin position="1289"/>
        <end position="1321"/>
    </location>
</feature>
<dbReference type="InterPro" id="IPR036770">
    <property type="entry name" value="Ankyrin_rpt-contain_sf"/>
</dbReference>
<evidence type="ECO:0000259" key="4">
    <source>
        <dbReference type="Pfam" id="PF01048"/>
    </source>
</evidence>
<feature type="repeat" description="ANK" evidence="3">
    <location>
        <begin position="1175"/>
        <end position="1202"/>
    </location>
</feature>
<gene>
    <name evidence="6" type="ORF">TWF191_004020</name>
</gene>
<sequence length="1465" mass="162422">MPKRNRDDEDLDQFSETTTGSISRQKRCWDIDAEGESAQSLITATPTKLRSSDDYTIGWVCALPIEMAVAIAMLDQIHASSSLQRHPNDHNTYTLGEIGDHNVAIACLPSGGYGVVSAATVASQMSSTFTSINSWLMVGVGGGVPDQKNDIRLGDIVVSHSVIQYDYGKTLAGGRFERTSISKTPSQALLTAINKLRADHEISKSRIPIFLSEMLNKNPEMRAKYVYQGQEYDFLYEADYDHPESQDTCELCQRERLVGRHPRNETSPRIYYGPIASGNQVMKHGITRDRLKKELEILCFEMEAAGLMDNFPCLVIRGICDYADSHKNKKWQEYSAATAAAYTKELLLTMPAARVTVQAPAVIPATDLETMEKRKAVMDALKFNHMDNRQVTIKTAHAETCRWLLTKPEFKNWLDDNQISDHHGFLWIKGKPGTGKSTLMKFALKHCERTIKKAKFLSFFFNARGEGLEKSTIGMYRSLLYQLLKKIPRLQTVFDTLGSPETLASAYSSDIRLLQDTFSRALGQMGQGRLVCFIDALDECDEDQIREMLNFLWDLGVNPDLDTPATSGGVQLRVCFSSRHYPHITLKKGREMILEGQEGHDRDIVSYLATELIGKGKTVQQIREEILKKSSGIFLWVVLVVQILNKVYDGGGRPSLLRQRLEELPVGLSDLFKEILIKDTENKRDLLLCIEWILHAKRPLKPVELYIAILSGNYPEELGVWDPEEITEEDMGRFILNSSKGLAEFTKSSDQTVQFIHESVRDFLIKENGLNQLWSDFGSSSHERLKLSCFNYINIDMSQDLPPSDTKLPSAASQEALEIRELASTKFPFLEYAVQNVLYHADLASNSENSQEAFINNFPLGVWIFLNNLVEKIHVRRYHLQASFLYIFSDQGLSNLVRFEVRRVENIDIMGFSRYSYPITAALANGHEETVKELLISEANTRSTIVMPRDQVCERVKELLKDGRDFKVPKRQPLLFYAAEHGKLDWAEILLATGKVHVRLGAEYSRFRQPLSYIASHGSVWLVDLLLAKGAHIDHADIDGRTPLSYAAEAGHEGIVSLLLAKGADIENIALSNGRTPLSYATEAGNEGIVSLLLAKNADINKIAWFNGRTPLSYAVEAGHKGIVSLLLAKGADIDNIALSNGRTPLSYAAEAGNEGIVSLLLAKDADINKIAWSNGRTPLSYAAEAGHKGIVSLLLAKGADIGKIALSNERTPLSYAAEVGHKKAVNILLDRGANIDTVVGSGMRTPLSYAAASGHGIITPLIHAAYGGHEAALVVLLKNGAKTVASSSGEPALAYAAAKERVKAVKLLLDHETDPNLYDKWGLTPLLEAALVGNLEIVNILLERGANTEFRSISTSSSSTIAGRTPLSFAAESGNKLLIELLLGKGEELDSRDDKGRTPLMHAARNCKPEVVIQLLESGANPLIENNYGKTALSYAKRMVESFYIPKRDQARQMVKILSENLNR</sequence>
<feature type="repeat" description="ANK" evidence="3">
    <location>
        <begin position="1039"/>
        <end position="1067"/>
    </location>
</feature>
<dbReference type="GO" id="GO:0003824">
    <property type="term" value="F:catalytic activity"/>
    <property type="evidence" value="ECO:0007669"/>
    <property type="project" value="InterPro"/>
</dbReference>
<feature type="domain" description="Nephrocystin 3-like N-terminal" evidence="5">
    <location>
        <begin position="399"/>
        <end position="579"/>
    </location>
</feature>
<comment type="caution">
    <text evidence="6">The sequence shown here is derived from an EMBL/GenBank/DDBJ whole genome shotgun (WGS) entry which is preliminary data.</text>
</comment>
<dbReference type="PANTHER" id="PTHR24166">
    <property type="entry name" value="ROLLING PEBBLES, ISOFORM B"/>
    <property type="match status" value="1"/>
</dbReference>
<keyword evidence="2 3" id="KW-0040">ANK repeat</keyword>
<organism evidence="6 7">
    <name type="scientific">Orbilia oligospora</name>
    <name type="common">Nematode-trapping fungus</name>
    <name type="synonym">Arthrobotrys oligospora</name>
    <dbReference type="NCBI Taxonomy" id="2813651"/>
    <lineage>
        <taxon>Eukaryota</taxon>
        <taxon>Fungi</taxon>
        <taxon>Dikarya</taxon>
        <taxon>Ascomycota</taxon>
        <taxon>Pezizomycotina</taxon>
        <taxon>Orbiliomycetes</taxon>
        <taxon>Orbiliales</taxon>
        <taxon>Orbiliaceae</taxon>
        <taxon>Orbilia</taxon>
    </lineage>
</organism>
<dbReference type="InterPro" id="IPR000845">
    <property type="entry name" value="Nucleoside_phosphorylase_d"/>
</dbReference>
<dbReference type="Pfam" id="PF12796">
    <property type="entry name" value="Ank_2"/>
    <property type="match status" value="3"/>
</dbReference>
<evidence type="ECO:0000256" key="2">
    <source>
        <dbReference type="ARBA" id="ARBA00023043"/>
    </source>
</evidence>
<dbReference type="PANTHER" id="PTHR24166:SF48">
    <property type="entry name" value="PROTEIN VAPYRIN"/>
    <property type="match status" value="1"/>
</dbReference>
<reference evidence="6 7" key="1">
    <citation type="submission" date="2019-06" db="EMBL/GenBank/DDBJ databases">
        <authorList>
            <person name="Palmer J.M."/>
        </authorList>
    </citation>
    <scope>NUCLEOTIDE SEQUENCE [LARGE SCALE GENOMIC DNA]</scope>
    <source>
        <strain evidence="6 7">TWF191</strain>
    </source>
</reference>
<dbReference type="PROSITE" id="PS50297">
    <property type="entry name" value="ANK_REP_REGION"/>
    <property type="match status" value="9"/>
</dbReference>
<dbReference type="Gene3D" id="3.40.50.1580">
    <property type="entry name" value="Nucleoside phosphorylase domain"/>
    <property type="match status" value="1"/>
</dbReference>
<proteinExistence type="predicted"/>
<feature type="repeat" description="ANK" evidence="3">
    <location>
        <begin position="1107"/>
        <end position="1135"/>
    </location>
</feature>
<feature type="repeat" description="ANK" evidence="3">
    <location>
        <begin position="1396"/>
        <end position="1428"/>
    </location>
</feature>
<dbReference type="Pfam" id="PF00023">
    <property type="entry name" value="Ank"/>
    <property type="match status" value="3"/>
</dbReference>
<dbReference type="Gene3D" id="3.40.50.300">
    <property type="entry name" value="P-loop containing nucleotide triphosphate hydrolases"/>
    <property type="match status" value="1"/>
</dbReference>
<feature type="repeat" description="ANK" evidence="3">
    <location>
        <begin position="1209"/>
        <end position="1241"/>
    </location>
</feature>
<dbReference type="EMBL" id="WIPF01000002">
    <property type="protein sequence ID" value="KAF3232044.1"/>
    <property type="molecule type" value="Genomic_DNA"/>
</dbReference>
<dbReference type="SMART" id="SM00248">
    <property type="entry name" value="ANK"/>
    <property type="match status" value="14"/>
</dbReference>
<dbReference type="InterPro" id="IPR002110">
    <property type="entry name" value="Ankyrin_rpt"/>
</dbReference>
<dbReference type="Pfam" id="PF01048">
    <property type="entry name" value="PNP_UDP_1"/>
    <property type="match status" value="1"/>
</dbReference>
<dbReference type="Gene3D" id="1.25.40.20">
    <property type="entry name" value="Ankyrin repeat-containing domain"/>
    <property type="match status" value="3"/>
</dbReference>
<dbReference type="PROSITE" id="PS50088">
    <property type="entry name" value="ANK_REPEAT"/>
    <property type="match status" value="10"/>
</dbReference>
<feature type="domain" description="Nucleoside phosphorylase" evidence="4">
    <location>
        <begin position="56"/>
        <end position="340"/>
    </location>
</feature>
<dbReference type="InterPro" id="IPR027417">
    <property type="entry name" value="P-loop_NTPase"/>
</dbReference>
<dbReference type="InterPro" id="IPR035994">
    <property type="entry name" value="Nucleoside_phosphorylase_sf"/>
</dbReference>
<accession>A0A7C8R444</accession>
<protein>
    <submittedName>
        <fullName evidence="6">Uncharacterized protein</fullName>
    </submittedName>
</protein>
<keyword evidence="1" id="KW-0677">Repeat</keyword>
<dbReference type="InterPro" id="IPR056884">
    <property type="entry name" value="NPHP3-like_N"/>
</dbReference>
<feature type="repeat" description="ANK" evidence="3">
    <location>
        <begin position="1141"/>
        <end position="1169"/>
    </location>
</feature>
<evidence type="ECO:0000256" key="3">
    <source>
        <dbReference type="PROSITE-ProRule" id="PRU00023"/>
    </source>
</evidence>
<dbReference type="Proteomes" id="UP000483672">
    <property type="component" value="Unassembled WGS sequence"/>
</dbReference>
<name>A0A7C8R444_ORBOL</name>
<feature type="repeat" description="ANK" evidence="3">
    <location>
        <begin position="1073"/>
        <end position="1101"/>
    </location>
</feature>